<dbReference type="AlphaFoldDB" id="A0A6J4JVW7"/>
<organism evidence="1">
    <name type="scientific">uncultured Coleofasciculus sp</name>
    <dbReference type="NCBI Taxonomy" id="1267456"/>
    <lineage>
        <taxon>Bacteria</taxon>
        <taxon>Bacillati</taxon>
        <taxon>Cyanobacteriota</taxon>
        <taxon>Cyanophyceae</taxon>
        <taxon>Coleofasciculales</taxon>
        <taxon>Coleofasciculaceae</taxon>
        <taxon>Coleofasciculus</taxon>
        <taxon>environmental samples</taxon>
    </lineage>
</organism>
<dbReference type="EMBL" id="CADCTM010000724">
    <property type="protein sequence ID" value="CAA9288678.1"/>
    <property type="molecule type" value="Genomic_DNA"/>
</dbReference>
<sequence length="75" mass="8821">MNFVSCLVFKFSVYFNGIDLLIINHQSGVICFFKVYALLKRGKKLFGGYAHRQIWYQLKIETHIPKAFILSNFFP</sequence>
<reference evidence="1" key="1">
    <citation type="submission" date="2020-02" db="EMBL/GenBank/DDBJ databases">
        <authorList>
            <person name="Meier V. D."/>
        </authorList>
    </citation>
    <scope>NUCLEOTIDE SEQUENCE</scope>
    <source>
        <strain evidence="1">AVDCRST_MAG92</strain>
    </source>
</reference>
<evidence type="ECO:0000313" key="1">
    <source>
        <dbReference type="EMBL" id="CAA9288678.1"/>
    </source>
</evidence>
<protein>
    <submittedName>
        <fullName evidence="1">Uncharacterized protein</fullName>
    </submittedName>
</protein>
<name>A0A6J4JVW7_9CYAN</name>
<proteinExistence type="predicted"/>
<accession>A0A6J4JVW7</accession>
<gene>
    <name evidence="1" type="ORF">AVDCRST_MAG92-4133</name>
</gene>